<comment type="caution">
    <text evidence="15">The sequence shown here is derived from an EMBL/GenBank/DDBJ whole genome shotgun (WGS) entry which is preliminary data.</text>
</comment>
<dbReference type="HOGENOM" id="CLU_067442_3_0_9"/>
<evidence type="ECO:0000256" key="3">
    <source>
        <dbReference type="ARBA" id="ARBA00012328"/>
    </source>
</evidence>
<keyword evidence="7 12" id="KW-0489">Methyltransferase</keyword>
<evidence type="ECO:0000256" key="9">
    <source>
        <dbReference type="ARBA" id="ARBA00022691"/>
    </source>
</evidence>
<evidence type="ECO:0000256" key="1">
    <source>
        <dbReference type="ARBA" id="ARBA00004496"/>
    </source>
</evidence>
<gene>
    <name evidence="15" type="ORF">HMPREF1015_00327</name>
</gene>
<evidence type="ECO:0000256" key="4">
    <source>
        <dbReference type="ARBA" id="ARBA00013673"/>
    </source>
</evidence>
<dbReference type="PANTHER" id="PTHR30027">
    <property type="entry name" value="RIBOSOMAL RNA SMALL SUBUNIT METHYLTRANSFERASE E"/>
    <property type="match status" value="1"/>
</dbReference>
<dbReference type="InterPro" id="IPR015947">
    <property type="entry name" value="PUA-like_sf"/>
</dbReference>
<dbReference type="CDD" id="cd18084">
    <property type="entry name" value="RsmE-like"/>
    <property type="match status" value="1"/>
</dbReference>
<dbReference type="EC" id="2.1.1.193" evidence="3 12"/>
<evidence type="ECO:0000256" key="5">
    <source>
        <dbReference type="ARBA" id="ARBA00022490"/>
    </source>
</evidence>
<dbReference type="Proteomes" id="UP000011747">
    <property type="component" value="Unassembled WGS sequence"/>
</dbReference>
<feature type="domain" description="Ribosomal RNA small subunit methyltransferase E methyltransferase" evidence="13">
    <location>
        <begin position="74"/>
        <end position="245"/>
    </location>
</feature>
<dbReference type="RefSeq" id="WP_003355412.1">
    <property type="nucleotide sequence ID" value="NZ_JH414764.1"/>
</dbReference>
<keyword evidence="8 12" id="KW-0808">Transferase</keyword>
<dbReference type="Pfam" id="PF04452">
    <property type="entry name" value="Methyltrans_RNA"/>
    <property type="match status" value="1"/>
</dbReference>
<reference evidence="15 16" key="1">
    <citation type="submission" date="2011-09" db="EMBL/GenBank/DDBJ databases">
        <title>The Genome Sequence of Bacillus smithii 7_3_47FAA.</title>
        <authorList>
            <consortium name="The Broad Institute Genome Sequencing Platform"/>
            <person name="Earl A."/>
            <person name="Ward D."/>
            <person name="Feldgarden M."/>
            <person name="Gevers D."/>
            <person name="Daigneault M."/>
            <person name="Strauss J."/>
            <person name="Allen-Vercoe E."/>
            <person name="Young S.K."/>
            <person name="Zeng Q."/>
            <person name="Gargeya S."/>
            <person name="Fitzgerald M."/>
            <person name="Haas B."/>
            <person name="Abouelleil A."/>
            <person name="Alvarado L."/>
            <person name="Arachchi H.M."/>
            <person name="Berlin A."/>
            <person name="Brown A."/>
            <person name="Chapman S.B."/>
            <person name="Chen Z."/>
            <person name="Dunbar C."/>
            <person name="Freedman E."/>
            <person name="Gearin G."/>
            <person name="Goldberg J."/>
            <person name="Griggs A."/>
            <person name="Gujja S."/>
            <person name="Heiman D."/>
            <person name="Howarth C."/>
            <person name="Larson L."/>
            <person name="Lui A."/>
            <person name="MacDonald P.J.P."/>
            <person name="Montmayeur A."/>
            <person name="Murphy C."/>
            <person name="Neiman D."/>
            <person name="Pearson M."/>
            <person name="Priest M."/>
            <person name="Roberts A."/>
            <person name="Saif S."/>
            <person name="Shea T."/>
            <person name="Shenoy N."/>
            <person name="Sisk P."/>
            <person name="Stolte C."/>
            <person name="Sykes S."/>
            <person name="Wortman J."/>
            <person name="Nusbaum C."/>
            <person name="Birren B."/>
        </authorList>
    </citation>
    <scope>NUCLEOTIDE SEQUENCE [LARGE SCALE GENOMIC DNA]</scope>
    <source>
        <strain evidence="15 16">7_3_47FAA</strain>
    </source>
</reference>
<accession>G9QPW0</accession>
<evidence type="ECO:0000256" key="2">
    <source>
        <dbReference type="ARBA" id="ARBA00005528"/>
    </source>
</evidence>
<keyword evidence="6 12" id="KW-0698">rRNA processing</keyword>
<evidence type="ECO:0000259" key="13">
    <source>
        <dbReference type="Pfam" id="PF04452"/>
    </source>
</evidence>
<feature type="domain" description="Ribosomal RNA small subunit methyltransferase E PUA-like" evidence="14">
    <location>
        <begin position="18"/>
        <end position="42"/>
    </location>
</feature>
<dbReference type="InterPro" id="IPR006700">
    <property type="entry name" value="RsmE"/>
</dbReference>
<evidence type="ECO:0000256" key="10">
    <source>
        <dbReference type="ARBA" id="ARBA00025699"/>
    </source>
</evidence>
<comment type="subcellular location">
    <subcellularLocation>
        <location evidence="1 12">Cytoplasm</location>
    </subcellularLocation>
</comment>
<dbReference type="GO" id="GO:0070475">
    <property type="term" value="P:rRNA base methylation"/>
    <property type="evidence" value="ECO:0007669"/>
    <property type="project" value="TreeGrafter"/>
</dbReference>
<dbReference type="SUPFAM" id="SSF75217">
    <property type="entry name" value="alpha/beta knot"/>
    <property type="match status" value="1"/>
</dbReference>
<dbReference type="PANTHER" id="PTHR30027:SF3">
    <property type="entry name" value="16S RRNA (URACIL(1498)-N(3))-METHYLTRANSFERASE"/>
    <property type="match status" value="1"/>
</dbReference>
<organism evidence="15 16">
    <name type="scientific">Bacillus smithii 7_3_47FAA</name>
    <dbReference type="NCBI Taxonomy" id="665952"/>
    <lineage>
        <taxon>Bacteria</taxon>
        <taxon>Bacillati</taxon>
        <taxon>Bacillota</taxon>
        <taxon>Bacilli</taxon>
        <taxon>Bacillales</taxon>
        <taxon>Bacillaceae</taxon>
        <taxon>Bacillus</taxon>
    </lineage>
</organism>
<comment type="similarity">
    <text evidence="2 12">Belongs to the RNA methyltransferase RsmE family.</text>
</comment>
<evidence type="ECO:0000256" key="11">
    <source>
        <dbReference type="ARBA" id="ARBA00047944"/>
    </source>
</evidence>
<keyword evidence="16" id="KW-1185">Reference proteome</keyword>
<dbReference type="InterPro" id="IPR029028">
    <property type="entry name" value="Alpha/beta_knot_MTases"/>
</dbReference>
<dbReference type="PATRIC" id="fig|665952.3.peg.3225"/>
<dbReference type="InterPro" id="IPR046886">
    <property type="entry name" value="RsmE_MTase_dom"/>
</dbReference>
<evidence type="ECO:0000313" key="16">
    <source>
        <dbReference type="Proteomes" id="UP000011747"/>
    </source>
</evidence>
<dbReference type="PIRSF" id="PIRSF015601">
    <property type="entry name" value="MTase_slr0722"/>
    <property type="match status" value="1"/>
</dbReference>
<dbReference type="GO" id="GO:0005737">
    <property type="term" value="C:cytoplasm"/>
    <property type="evidence" value="ECO:0007669"/>
    <property type="project" value="UniProtKB-SubCell"/>
</dbReference>
<evidence type="ECO:0000256" key="6">
    <source>
        <dbReference type="ARBA" id="ARBA00022552"/>
    </source>
</evidence>
<dbReference type="Pfam" id="PF20260">
    <property type="entry name" value="PUA_4"/>
    <property type="match status" value="1"/>
</dbReference>
<dbReference type="AlphaFoldDB" id="G9QPW0"/>
<evidence type="ECO:0000313" key="15">
    <source>
        <dbReference type="EMBL" id="EHL73499.1"/>
    </source>
</evidence>
<protein>
    <recommendedName>
        <fullName evidence="4 12">Ribosomal RNA small subunit methyltransferase E</fullName>
        <ecNumber evidence="3 12">2.1.1.193</ecNumber>
    </recommendedName>
</protein>
<dbReference type="InterPro" id="IPR046887">
    <property type="entry name" value="RsmE_PUA-like"/>
</dbReference>
<dbReference type="EMBL" id="ACWF01000157">
    <property type="protein sequence ID" value="EHL73499.1"/>
    <property type="molecule type" value="Genomic_DNA"/>
</dbReference>
<keyword evidence="5 12" id="KW-0963">Cytoplasm</keyword>
<dbReference type="SUPFAM" id="SSF88697">
    <property type="entry name" value="PUA domain-like"/>
    <property type="match status" value="1"/>
</dbReference>
<dbReference type="NCBIfam" id="NF008692">
    <property type="entry name" value="PRK11713.1-5"/>
    <property type="match status" value="1"/>
</dbReference>
<dbReference type="Gene3D" id="3.40.1280.10">
    <property type="match status" value="1"/>
</dbReference>
<evidence type="ECO:0000256" key="7">
    <source>
        <dbReference type="ARBA" id="ARBA00022603"/>
    </source>
</evidence>
<dbReference type="InterPro" id="IPR029026">
    <property type="entry name" value="tRNA_m1G_MTases_N"/>
</dbReference>
<proteinExistence type="inferred from homology"/>
<dbReference type="GO" id="GO:0070042">
    <property type="term" value="F:rRNA (uridine-N3-)-methyltransferase activity"/>
    <property type="evidence" value="ECO:0007669"/>
    <property type="project" value="TreeGrafter"/>
</dbReference>
<evidence type="ECO:0000259" key="14">
    <source>
        <dbReference type="Pfam" id="PF20260"/>
    </source>
</evidence>
<dbReference type="NCBIfam" id="NF008691">
    <property type="entry name" value="PRK11713.1-4"/>
    <property type="match status" value="1"/>
</dbReference>
<evidence type="ECO:0000256" key="12">
    <source>
        <dbReference type="PIRNR" id="PIRNR015601"/>
    </source>
</evidence>
<sequence>MQRYFIHEPIKDDQSFRIKGEDFHHLSRVMRMKAGDHFYAVFSDRQNQTALAVLDEISSDCARATVVKWIRDEKELPIQVTVASGLPKGDKLELIIQKGTELGASSFLPFMAERSIVKWDEKKMHKKVVRWEKIAKEAAEQSQRTVIPEIYEPVSIEKLCEMADRYTWKLFAYEEAAKEGEHRQFYETLKNVKQKDTLLIAFGPEGGFSQEEASLLSEKGFIPCGLGPRILRTETAPLYALSAISYHFELMR</sequence>
<comment type="catalytic activity">
    <reaction evidence="11 12">
        <text>uridine(1498) in 16S rRNA + S-adenosyl-L-methionine = N(3)-methyluridine(1498) in 16S rRNA + S-adenosyl-L-homocysteine + H(+)</text>
        <dbReference type="Rhea" id="RHEA:42920"/>
        <dbReference type="Rhea" id="RHEA-COMP:10283"/>
        <dbReference type="Rhea" id="RHEA-COMP:10284"/>
        <dbReference type="ChEBI" id="CHEBI:15378"/>
        <dbReference type="ChEBI" id="CHEBI:57856"/>
        <dbReference type="ChEBI" id="CHEBI:59789"/>
        <dbReference type="ChEBI" id="CHEBI:65315"/>
        <dbReference type="ChEBI" id="CHEBI:74502"/>
        <dbReference type="EC" id="2.1.1.193"/>
    </reaction>
</comment>
<comment type="function">
    <text evidence="10 12">Specifically methylates the N3 position of the uracil ring of uridine 1498 (m3U1498) in 16S rRNA. Acts on the fully assembled 30S ribosomal subunit.</text>
</comment>
<dbReference type="GeneID" id="87582329"/>
<evidence type="ECO:0000256" key="8">
    <source>
        <dbReference type="ARBA" id="ARBA00022679"/>
    </source>
</evidence>
<name>G9QPW0_9BACI</name>
<dbReference type="NCBIfam" id="TIGR00046">
    <property type="entry name" value="RsmE family RNA methyltransferase"/>
    <property type="match status" value="1"/>
</dbReference>
<keyword evidence="9 12" id="KW-0949">S-adenosyl-L-methionine</keyword>